<accession>A0A183S7B1</accession>
<sequence>LWLLEVGFFPAATPRATVTINGLNEVRVSGVVCASTPDYPSARFSIIFEPPLPPILRANSSFFCYLNVEIDPMDQFFARWKSYMVTKKSSHFIYINGRKTNVKEGHHGELYVTDDSFNRAIIFNTTTHRVTVSPSFLGTFTMIISLSTTHFFYYPFTITEADHGSQTAKYAVSSPSPPYHQGCPQGCLGELIHFSSLTFSLIFRQSEEQSTEIEDDASHSGICHDKVDIAALSETRFSDQGQLEELGANYAIFWSGLSRQ</sequence>
<dbReference type="WBParaSite" id="SSLN_0000011101-mRNA-1">
    <property type="protein sequence ID" value="SSLN_0000011101-mRNA-1"/>
    <property type="gene ID" value="SSLN_0000011101"/>
</dbReference>
<proteinExistence type="predicted"/>
<organism evidence="1">
    <name type="scientific">Schistocephalus solidus</name>
    <name type="common">Tapeworm</name>
    <dbReference type="NCBI Taxonomy" id="70667"/>
    <lineage>
        <taxon>Eukaryota</taxon>
        <taxon>Metazoa</taxon>
        <taxon>Spiralia</taxon>
        <taxon>Lophotrochozoa</taxon>
        <taxon>Platyhelminthes</taxon>
        <taxon>Cestoda</taxon>
        <taxon>Eucestoda</taxon>
        <taxon>Diphyllobothriidea</taxon>
        <taxon>Diphyllobothriidae</taxon>
        <taxon>Schistocephalus</taxon>
    </lineage>
</organism>
<name>A0A183S7B1_SCHSO</name>
<reference evidence="1" key="1">
    <citation type="submission" date="2016-06" db="UniProtKB">
        <authorList>
            <consortium name="WormBaseParasite"/>
        </authorList>
    </citation>
    <scope>IDENTIFICATION</scope>
</reference>
<protein>
    <submittedName>
        <fullName evidence="1">LAM_G_DOMAIN domain-containing protein</fullName>
    </submittedName>
</protein>
<evidence type="ECO:0000313" key="1">
    <source>
        <dbReference type="WBParaSite" id="SSLN_0000011101-mRNA-1"/>
    </source>
</evidence>
<dbReference type="AlphaFoldDB" id="A0A183S7B1"/>